<feature type="compositionally biased region" description="Basic and acidic residues" evidence="17">
    <location>
        <begin position="1879"/>
        <end position="1888"/>
    </location>
</feature>
<accession>A0A498LCS4</accession>
<dbReference type="InterPro" id="IPR036875">
    <property type="entry name" value="Znf_CCHC_sf"/>
</dbReference>
<feature type="region of interest" description="Disordered" evidence="17">
    <location>
        <begin position="1803"/>
        <end position="1824"/>
    </location>
</feature>
<dbReference type="InterPro" id="IPR048270">
    <property type="entry name" value="PNMA_C"/>
</dbReference>
<dbReference type="Gene3D" id="3.10.10.10">
    <property type="entry name" value="HIV Type 1 Reverse Transcriptase, subunit A, domain 1"/>
    <property type="match status" value="1"/>
</dbReference>
<evidence type="ECO:0000256" key="10">
    <source>
        <dbReference type="ARBA" id="ARBA00022842"/>
    </source>
</evidence>
<dbReference type="GO" id="GO:0008270">
    <property type="term" value="F:zinc ion binding"/>
    <property type="evidence" value="ECO:0007669"/>
    <property type="project" value="UniProtKB-KW"/>
</dbReference>
<dbReference type="STRING" id="84645.A0A498LCS4"/>
<dbReference type="InterPro" id="IPR036397">
    <property type="entry name" value="RNaseH_sf"/>
</dbReference>
<feature type="compositionally biased region" description="Basic and acidic residues" evidence="17">
    <location>
        <begin position="1895"/>
        <end position="1911"/>
    </location>
</feature>
<evidence type="ECO:0000256" key="13">
    <source>
        <dbReference type="ARBA" id="ARBA00022918"/>
    </source>
</evidence>
<dbReference type="GO" id="GO:0003723">
    <property type="term" value="F:RNA binding"/>
    <property type="evidence" value="ECO:0007669"/>
    <property type="project" value="UniProtKB-KW"/>
</dbReference>
<feature type="compositionally biased region" description="Basic and acidic residues" evidence="17">
    <location>
        <begin position="1853"/>
        <end position="1862"/>
    </location>
</feature>
<dbReference type="SUPFAM" id="SSF56672">
    <property type="entry name" value="DNA/RNA polymerases"/>
    <property type="match status" value="1"/>
</dbReference>
<evidence type="ECO:0000256" key="1">
    <source>
        <dbReference type="ARBA" id="ARBA00010879"/>
    </source>
</evidence>
<evidence type="ECO:0000313" key="22">
    <source>
        <dbReference type="Proteomes" id="UP000290572"/>
    </source>
</evidence>
<dbReference type="Gene3D" id="4.10.60.10">
    <property type="entry name" value="Zinc finger, CCHC-type"/>
    <property type="match status" value="1"/>
</dbReference>
<dbReference type="PANTHER" id="PTHR37984">
    <property type="entry name" value="PROTEIN CBG26694"/>
    <property type="match status" value="1"/>
</dbReference>
<evidence type="ECO:0000256" key="16">
    <source>
        <dbReference type="PROSITE-ProRule" id="PRU00047"/>
    </source>
</evidence>
<dbReference type="FunFam" id="3.10.20.370:FF:000001">
    <property type="entry name" value="Retrovirus-related Pol polyprotein from transposon 17.6-like protein"/>
    <property type="match status" value="1"/>
</dbReference>
<evidence type="ECO:0000259" key="18">
    <source>
        <dbReference type="PROSITE" id="PS50158"/>
    </source>
</evidence>
<keyword evidence="5" id="KW-0548">Nucleotidyltransferase</keyword>
<keyword evidence="16" id="KW-0862">Zinc</keyword>
<keyword evidence="4" id="KW-0808">Transferase</keyword>
<dbReference type="Pfam" id="PF00078">
    <property type="entry name" value="RVT_1"/>
    <property type="match status" value="1"/>
</dbReference>
<dbReference type="Gene3D" id="3.30.70.270">
    <property type="match status" value="2"/>
</dbReference>
<evidence type="ECO:0000256" key="5">
    <source>
        <dbReference type="ARBA" id="ARBA00022695"/>
    </source>
</evidence>
<dbReference type="GO" id="GO:0004523">
    <property type="term" value="F:RNA-DNA hybrid ribonuclease activity"/>
    <property type="evidence" value="ECO:0007669"/>
    <property type="project" value="UniProtKB-EC"/>
</dbReference>
<dbReference type="InterPro" id="IPR001584">
    <property type="entry name" value="Integrase_cat-core"/>
</dbReference>
<keyword evidence="3" id="KW-0645">Protease</keyword>
<dbReference type="InterPro" id="IPR021109">
    <property type="entry name" value="Peptidase_aspartic_dom_sf"/>
</dbReference>
<protein>
    <recommendedName>
        <fullName evidence="15">Gypsy retrotransposon integrase-like protein 1</fullName>
        <ecNumber evidence="2">3.1.26.4</ecNumber>
    </recommendedName>
</protein>
<feature type="region of interest" description="Disordered" evidence="17">
    <location>
        <begin position="1853"/>
        <end position="1951"/>
    </location>
</feature>
<dbReference type="FunFam" id="1.10.340.70:FF:000001">
    <property type="entry name" value="Retrovirus-related Pol polyprotein from transposon gypsy-like Protein"/>
    <property type="match status" value="1"/>
</dbReference>
<organism evidence="21 22">
    <name type="scientific">Labeo rohita</name>
    <name type="common">Indian major carp</name>
    <name type="synonym">Cyprinus rohita</name>
    <dbReference type="NCBI Taxonomy" id="84645"/>
    <lineage>
        <taxon>Eukaryota</taxon>
        <taxon>Metazoa</taxon>
        <taxon>Chordata</taxon>
        <taxon>Craniata</taxon>
        <taxon>Vertebrata</taxon>
        <taxon>Euteleostomi</taxon>
        <taxon>Actinopterygii</taxon>
        <taxon>Neopterygii</taxon>
        <taxon>Teleostei</taxon>
        <taxon>Ostariophysi</taxon>
        <taxon>Cypriniformes</taxon>
        <taxon>Cyprinidae</taxon>
        <taxon>Labeoninae</taxon>
        <taxon>Labeonini</taxon>
        <taxon>Labeo</taxon>
    </lineage>
</organism>
<comment type="similarity">
    <text evidence="1">Belongs to the beta type-B retroviral polymerase family. HERV class-II K(HML-2) pol subfamily.</text>
</comment>
<dbReference type="FunFam" id="3.30.420.10:FF:000269">
    <property type="entry name" value="Uncharacterized protein"/>
    <property type="match status" value="1"/>
</dbReference>
<feature type="domain" description="Reverse transcriptase" evidence="19">
    <location>
        <begin position="888"/>
        <end position="1067"/>
    </location>
</feature>
<dbReference type="InterPro" id="IPR001969">
    <property type="entry name" value="Aspartic_peptidase_AS"/>
</dbReference>
<dbReference type="PROSITE" id="PS00141">
    <property type="entry name" value="ASP_PROTEASE"/>
    <property type="match status" value="1"/>
</dbReference>
<evidence type="ECO:0000256" key="12">
    <source>
        <dbReference type="ARBA" id="ARBA00022908"/>
    </source>
</evidence>
<evidence type="ECO:0000259" key="20">
    <source>
        <dbReference type="PROSITE" id="PS50994"/>
    </source>
</evidence>
<dbReference type="CDD" id="cd01647">
    <property type="entry name" value="RT_LTR"/>
    <property type="match status" value="1"/>
</dbReference>
<keyword evidence="6" id="KW-0540">Nuclease</keyword>
<evidence type="ECO:0000256" key="9">
    <source>
        <dbReference type="ARBA" id="ARBA00022801"/>
    </source>
</evidence>
<dbReference type="CDD" id="cd09274">
    <property type="entry name" value="RNase_HI_RT_Ty3"/>
    <property type="match status" value="1"/>
</dbReference>
<evidence type="ECO:0000256" key="2">
    <source>
        <dbReference type="ARBA" id="ARBA00012180"/>
    </source>
</evidence>
<keyword evidence="11" id="KW-0694">RNA-binding</keyword>
<name>A0A498LCS4_LABRO</name>
<feature type="domain" description="Integrase catalytic" evidence="20">
    <location>
        <begin position="1507"/>
        <end position="1665"/>
    </location>
</feature>
<feature type="domain" description="CCHC-type" evidence="18">
    <location>
        <begin position="476"/>
        <end position="489"/>
    </location>
</feature>
<dbReference type="PROSITE" id="PS50878">
    <property type="entry name" value="RT_POL"/>
    <property type="match status" value="1"/>
</dbReference>
<reference evidence="21 22" key="1">
    <citation type="submission" date="2018-03" db="EMBL/GenBank/DDBJ databases">
        <title>Draft genome sequence of Rohu Carp (Labeo rohita).</title>
        <authorList>
            <person name="Das P."/>
            <person name="Kushwaha B."/>
            <person name="Joshi C.G."/>
            <person name="Kumar D."/>
            <person name="Nagpure N.S."/>
            <person name="Sahoo L."/>
            <person name="Das S.P."/>
            <person name="Bit A."/>
            <person name="Patnaik S."/>
            <person name="Meher P.K."/>
            <person name="Jayasankar P."/>
            <person name="Koringa P.G."/>
            <person name="Patel N.V."/>
            <person name="Hinsu A.T."/>
            <person name="Kumar R."/>
            <person name="Pandey M."/>
            <person name="Agarwal S."/>
            <person name="Srivastava S."/>
            <person name="Singh M."/>
            <person name="Iquebal M.A."/>
            <person name="Jaiswal S."/>
            <person name="Angadi U.B."/>
            <person name="Kumar N."/>
            <person name="Raza M."/>
            <person name="Shah T.M."/>
            <person name="Rai A."/>
            <person name="Jena J.K."/>
        </authorList>
    </citation>
    <scope>NUCLEOTIDE SEQUENCE [LARGE SCALE GENOMIC DNA]</scope>
    <source>
        <strain evidence="21">DASCIFA01</strain>
        <tissue evidence="21">Testis</tissue>
    </source>
</reference>
<keyword evidence="14" id="KW-0238">DNA-binding</keyword>
<keyword evidence="16" id="KW-0479">Metal-binding</keyword>
<dbReference type="InterPro" id="IPR012337">
    <property type="entry name" value="RNaseH-like_sf"/>
</dbReference>
<proteinExistence type="inferred from homology"/>
<dbReference type="Gene3D" id="3.10.20.370">
    <property type="match status" value="1"/>
</dbReference>
<dbReference type="SUPFAM" id="SSF57756">
    <property type="entry name" value="Retrovirus zinc finger-like domains"/>
    <property type="match status" value="1"/>
</dbReference>
<dbReference type="InterPro" id="IPR050951">
    <property type="entry name" value="Retrovirus_Pol_polyprotein"/>
</dbReference>
<evidence type="ECO:0000259" key="19">
    <source>
        <dbReference type="PROSITE" id="PS50878"/>
    </source>
</evidence>
<dbReference type="InterPro" id="IPR041577">
    <property type="entry name" value="RT_RNaseH_2"/>
</dbReference>
<dbReference type="PROSITE" id="PS50994">
    <property type="entry name" value="INTEGRASE"/>
    <property type="match status" value="1"/>
</dbReference>
<dbReference type="InterPro" id="IPR048271">
    <property type="entry name" value="PNMA_N"/>
</dbReference>
<dbReference type="Gene3D" id="3.30.420.10">
    <property type="entry name" value="Ribonuclease H-like superfamily/Ribonuclease H"/>
    <property type="match status" value="1"/>
</dbReference>
<dbReference type="InterPro" id="IPR001878">
    <property type="entry name" value="Znf_CCHC"/>
</dbReference>
<keyword evidence="13" id="KW-0695">RNA-directed DNA polymerase</keyword>
<evidence type="ECO:0000313" key="21">
    <source>
        <dbReference type="EMBL" id="RXN04716.1"/>
    </source>
</evidence>
<keyword evidence="22" id="KW-1185">Reference proteome</keyword>
<dbReference type="Pfam" id="PF20846">
    <property type="entry name" value="PNMA_N"/>
    <property type="match status" value="1"/>
</dbReference>
<dbReference type="SUPFAM" id="SSF50630">
    <property type="entry name" value="Acid proteases"/>
    <property type="match status" value="1"/>
</dbReference>
<dbReference type="InterPro" id="IPR041588">
    <property type="entry name" value="Integrase_H2C2"/>
</dbReference>
<keyword evidence="9" id="KW-0378">Hydrolase</keyword>
<dbReference type="InterPro" id="IPR043502">
    <property type="entry name" value="DNA/RNA_pol_sf"/>
</dbReference>
<comment type="caution">
    <text evidence="21">The sequence shown here is derived from an EMBL/GenBank/DDBJ whole genome shotgun (WGS) entry which is preliminary data.</text>
</comment>
<dbReference type="InterPro" id="IPR000477">
    <property type="entry name" value="RT_dom"/>
</dbReference>
<evidence type="ECO:0000256" key="11">
    <source>
        <dbReference type="ARBA" id="ARBA00022884"/>
    </source>
</evidence>
<evidence type="ECO:0000256" key="3">
    <source>
        <dbReference type="ARBA" id="ARBA00022670"/>
    </source>
</evidence>
<evidence type="ECO:0000256" key="17">
    <source>
        <dbReference type="SAM" id="MobiDB-lite"/>
    </source>
</evidence>
<dbReference type="PROSITE" id="PS50158">
    <property type="entry name" value="ZF_CCHC"/>
    <property type="match status" value="1"/>
</dbReference>
<sequence length="2010" mass="224992">MALRNDPSLQAALISWCKEAGIDESHALMLINVPAHTDVAAIEEIMEAVKVLGRVRVRDTREGPTSRFLLVLCESKQAIDPTRLPPEVSPGERKEPWTVIAVQARESVPDPASGGFTERLAKFLMEEGKSLNDVQALLTPRSSTDSSPESIIRAVGEILEKTVKHPSDTNAYRRLRTFSAVVPTPPGEENMETWIEQARLMITECECSGKEKRRRIVESLKGPALEIIRAVRFSNPEASALQYLEALESTFGSSESGEDLYFKFRLLRQSTGETLSEFLRRIEKMLSKVVERDGLSPGLIDKVRIEQLIRGAVNSDMMLLQLRLRERKNHPPSFLSLLKEIREAEESEASRHRMSAKAKAIQYREDERASTSVIQEIKAEIQELRTQICGGESKTVSTSSLVIKPKEKQIKQTDKTDSSEVQELRKQVQHLQQQLAIMSVSSTHHASQIPEPRPKPSTSSTPLKGKTARTRDDYFCYRCGEDGHIATKCQAPPNSDQVIQKLIRSLRQAKSEKYETDDNHRKAQNQTYFSKKSQTAIYESSSLPKGLVGPASTVDVKLNGHVCQALLDTGSQVTIVFDSWFSRNLPDVPIHPLTGLSIWGLSSSSYPYKGYIVVDVTFPAAVTGVEESLAILALVCPDPQGPPQVPVIIGTNASFFKRLAALSHGNEGAHVARALKIQTRHSAIRLPQRRETERLPDKPEGKVRWIGPGDCVIPPRGEVHVICQMETDKPLRTEIFVVDTAEADSLPAGTFITPVVLPSSAVDGKNIQVLVHNETSKDISIPAGTIVAHVYPTDTLVVPSRSSNSSKVIDPTLFDFSESSIPKAWELRLRQKLSTRGDVFSTGEWDVGLACGVEHHIRLTDTKPFRERSRRIAPADIEDVRRHIKELLAAGIIKESRSPYASPIVIARKKSGAIRMCIDYRTLNARTIPDQYTTPRIDDALDCLTGSKWFSVLDLRSGYYQIAMGEEDKEKTAFICPLGFFQFERMPQGITGAPATFQRLMEKAVGDMHLLQVIVYLDDIIVFGRTLEEHEERLLKVLDRLQECGLKVSIDKCQFCQSQVRYVGHIVSAAGVSPDPAKIEAVTRWKMPTDLKSLRSFLGFCGFYRRFIKDYSAIVRPLTELTKGYPPTSGQNRKAVDAKKYYKESEPFGERWDDNCTAAFSKIIYSLTHAPVLAFADPTRPYVLHVDASLSGLGAVLNQEHPGGLRPVAYASRKLSASEQRYPIHQLEFLALKWAVVDKFHDYLYGAQFVVKTDNNPLTYVLSSAKLNTTGHRWLAALATYNFSLQYKPGSHNIDADVLSRYPCESAGCTEWKEIPKSGVKAICQLAGVSESESSSRLVDHLCVPPQSVPEAFACPTALSLGHMEQLTNEELRRAQEEDPVVGVVKREVESGKILTGARSSDATVALLQRQGSKLIIKNQLLYRVSKGSCGREKKQLVLPEKYWSRVLCSLHDDSGHLGVERTTELLRDRFYWPRMSTCIEQYVKNCGRCVTRKTIPKKVAPLNHLTSGGPFDLVCIDFLSIEPDSKGLSNVLIVTDHFTRYAQAFVTKDQKALTVAKILCDQFFVHYGLPSRIHSDQGRDFESGLIKELLNMLGIRKSRTSPYHPQGDPQPERFNRTLLSMLGTLNPVEKSRWSQHITRLVHAYNCTKNEATGYSPYYLLFGREARLPVDVCFGTSPDGKGAASHRQYVERMKSDLQRAYQLATETAQKSRQRNKRLYDRHVKHQTLAVGDRVLIRNLALTGKQKLADKWNSVPYLVVEKLRNLPVYRLKPVSGMGNVRTLHRDHLLPVGENVRLSVPEEARKVSVESATRTGPVEKKRRRLRRRNVNMAESELRNETESEEDDLWYYHPDGVERQPRTESDAQDGSAVEEDTVCRGGELDRPHADADEPTFTEEDHGELPNHNPVETRDPGLGGGDPGVNSSTREVAEASPSRPKRNRRPVVRLSYDSLGRPTNRPLTLVHRGMVVKVEGGENSAKKSCNTVWCHPMAQCTQCAQVRAHIEPRVTVKL</sequence>
<dbReference type="Proteomes" id="UP000290572">
    <property type="component" value="Unassembled WGS sequence"/>
</dbReference>
<dbReference type="GO" id="GO:0015074">
    <property type="term" value="P:DNA integration"/>
    <property type="evidence" value="ECO:0007669"/>
    <property type="project" value="UniProtKB-KW"/>
</dbReference>
<dbReference type="InterPro" id="IPR043128">
    <property type="entry name" value="Rev_trsase/Diguanyl_cyclase"/>
</dbReference>
<dbReference type="Pfam" id="PF17919">
    <property type="entry name" value="RT_RNaseH_2"/>
    <property type="match status" value="1"/>
</dbReference>
<keyword evidence="8" id="KW-0255">Endonuclease</keyword>
<dbReference type="GO" id="GO:0003964">
    <property type="term" value="F:RNA-directed DNA polymerase activity"/>
    <property type="evidence" value="ECO:0007669"/>
    <property type="project" value="UniProtKB-KW"/>
</dbReference>
<dbReference type="FunFam" id="3.10.10.10:FF:000004">
    <property type="entry name" value="Uncharacterized protein"/>
    <property type="match status" value="1"/>
</dbReference>
<dbReference type="Gene3D" id="1.10.340.70">
    <property type="match status" value="1"/>
</dbReference>
<dbReference type="GO" id="GO:0003677">
    <property type="term" value="F:DNA binding"/>
    <property type="evidence" value="ECO:0007669"/>
    <property type="project" value="UniProtKB-KW"/>
</dbReference>
<dbReference type="PANTHER" id="PTHR37984:SF15">
    <property type="entry name" value="INTEGRASE CATALYTIC DOMAIN-CONTAINING PROTEIN"/>
    <property type="match status" value="1"/>
</dbReference>
<keyword evidence="12" id="KW-0229">DNA integration</keyword>
<keyword evidence="16" id="KW-0863">Zinc-finger</keyword>
<evidence type="ECO:0000256" key="4">
    <source>
        <dbReference type="ARBA" id="ARBA00022679"/>
    </source>
</evidence>
<dbReference type="SUPFAM" id="SSF53098">
    <property type="entry name" value="Ribonuclease H-like"/>
    <property type="match status" value="1"/>
</dbReference>
<dbReference type="Pfam" id="PF14893">
    <property type="entry name" value="PNMA"/>
    <property type="match status" value="1"/>
</dbReference>
<dbReference type="EC" id="3.1.26.4" evidence="2"/>
<gene>
    <name evidence="21" type="ORF">ROHU_033838</name>
</gene>
<evidence type="ECO:0000256" key="14">
    <source>
        <dbReference type="ARBA" id="ARBA00023125"/>
    </source>
</evidence>
<dbReference type="Pfam" id="PF00665">
    <property type="entry name" value="rve"/>
    <property type="match status" value="1"/>
</dbReference>
<dbReference type="Pfam" id="PF17921">
    <property type="entry name" value="Integrase_H2C2"/>
    <property type="match status" value="1"/>
</dbReference>
<dbReference type="GO" id="GO:0004190">
    <property type="term" value="F:aspartic-type endopeptidase activity"/>
    <property type="evidence" value="ECO:0007669"/>
    <property type="project" value="UniProtKB-KW"/>
</dbReference>
<keyword evidence="7" id="KW-0064">Aspartyl protease</keyword>
<evidence type="ECO:0000256" key="6">
    <source>
        <dbReference type="ARBA" id="ARBA00022722"/>
    </source>
</evidence>
<evidence type="ECO:0000256" key="8">
    <source>
        <dbReference type="ARBA" id="ARBA00022759"/>
    </source>
</evidence>
<dbReference type="SMART" id="SM00343">
    <property type="entry name" value="ZnF_C2HC"/>
    <property type="match status" value="1"/>
</dbReference>
<evidence type="ECO:0000256" key="7">
    <source>
        <dbReference type="ARBA" id="ARBA00022750"/>
    </source>
</evidence>
<dbReference type="FunFam" id="3.30.70.270:FF:000020">
    <property type="entry name" value="Transposon Tf2-6 polyprotein-like Protein"/>
    <property type="match status" value="1"/>
</dbReference>
<dbReference type="EMBL" id="QBIY01013430">
    <property type="protein sequence ID" value="RXN04716.1"/>
    <property type="molecule type" value="Genomic_DNA"/>
</dbReference>
<feature type="region of interest" description="Disordered" evidence="17">
    <location>
        <begin position="440"/>
        <end position="466"/>
    </location>
</feature>
<evidence type="ECO:0000256" key="15">
    <source>
        <dbReference type="ARBA" id="ARBA00039658"/>
    </source>
</evidence>
<dbReference type="GO" id="GO:0006508">
    <property type="term" value="P:proteolysis"/>
    <property type="evidence" value="ECO:0007669"/>
    <property type="project" value="UniProtKB-KW"/>
</dbReference>
<keyword evidence="10" id="KW-0460">Magnesium</keyword>